<dbReference type="GO" id="GO:0006004">
    <property type="term" value="P:fucose metabolic process"/>
    <property type="evidence" value="ECO:0007669"/>
    <property type="project" value="UniProtKB-KW"/>
</dbReference>
<dbReference type="PANTHER" id="PTHR31288:SF34">
    <property type="entry name" value="O-FUCOSYLTRANSFERASE FAMILY PROTEIN"/>
    <property type="match status" value="1"/>
</dbReference>
<evidence type="ECO:0000256" key="1">
    <source>
        <dbReference type="ARBA" id="ARBA00007737"/>
    </source>
</evidence>
<reference evidence="7" key="1">
    <citation type="submission" date="2016-11" db="EMBL/GenBank/DDBJ databases">
        <title>The genome of Nicotiana attenuata.</title>
        <authorList>
            <person name="Xu S."/>
            <person name="Brockmoeller T."/>
            <person name="Gaquerel E."/>
            <person name="Navarro A."/>
            <person name="Kuhl H."/>
            <person name="Gase K."/>
            <person name="Ling Z."/>
            <person name="Zhou W."/>
            <person name="Kreitzer C."/>
            <person name="Stanke M."/>
            <person name="Tang H."/>
            <person name="Lyons E."/>
            <person name="Pandey P."/>
            <person name="Pandey S.P."/>
            <person name="Timmermann B."/>
            <person name="Baldwin I.T."/>
        </authorList>
    </citation>
    <scope>NUCLEOTIDE SEQUENCE [LARGE SCALE GENOMIC DNA]</scope>
    <source>
        <strain evidence="7">UT</strain>
    </source>
</reference>
<dbReference type="OrthoDB" id="1899018at2759"/>
<name>A0A1J6JHE1_NICAT</name>
<evidence type="ECO:0000313" key="8">
    <source>
        <dbReference type="Proteomes" id="UP000187609"/>
    </source>
</evidence>
<evidence type="ECO:0000313" key="7">
    <source>
        <dbReference type="EMBL" id="OIT06393.1"/>
    </source>
</evidence>
<dbReference type="GO" id="GO:0016757">
    <property type="term" value="F:glycosyltransferase activity"/>
    <property type="evidence" value="ECO:0007669"/>
    <property type="project" value="UniProtKB-KW"/>
</dbReference>
<keyword evidence="3" id="KW-0808">Transferase</keyword>
<dbReference type="AlphaFoldDB" id="A0A1J6JHE1"/>
<sequence>MGVDPRQVLAGVLTITMFVMLGDMIKRDHFDSQLPVDSDTSIHSTRKQSLVIDGDGPSLKPCLPIPLIEEADESQGFVTFSLTNGPEYHVSQIADAVVIARYLRANLVLPDIRGSEPGDRRNFEEVYDVEHFVKSLNGVVKVTKSQPSIRNLAVVKVPSRITEEYIVDNIEPIFRSKGNIRLATYFPSVNMKKLKDNSNIDAIACLGMFGTLELQPQVNGVVESMVERLRTLSRKSNGQFIAVDLRVDILEKKSCQGNSGSRSKSCFGPQEIAMFFRKLGFNKDTTIYLTQSRWDSSLDALKDLFPRTYTKESIMPIDKKAKFLDTENSELEKVIDFYMCSQSDVFVPAISGLFYANVAGKRIASGKTQILVPADISGSSASLTDYISHYVSKRNHFAYSCFC</sequence>
<evidence type="ECO:0000256" key="3">
    <source>
        <dbReference type="ARBA" id="ARBA00022679"/>
    </source>
</evidence>
<evidence type="ECO:0000256" key="6">
    <source>
        <dbReference type="ARBA" id="ARBA00030350"/>
    </source>
</evidence>
<keyword evidence="4" id="KW-0294">Fucose metabolism</keyword>
<dbReference type="EMBL" id="MJEQ01037184">
    <property type="protein sequence ID" value="OIT06393.1"/>
    <property type="molecule type" value="Genomic_DNA"/>
</dbReference>
<gene>
    <name evidence="7" type="ORF">A4A49_23244</name>
</gene>
<accession>A0A1J6JHE1</accession>
<dbReference type="Pfam" id="PF10250">
    <property type="entry name" value="O-FucT"/>
    <property type="match status" value="1"/>
</dbReference>
<dbReference type="PANTHER" id="PTHR31288">
    <property type="entry name" value="O-FUCOSYLTRANSFERASE FAMILY PROTEIN"/>
    <property type="match status" value="1"/>
</dbReference>
<dbReference type="KEGG" id="nau:109210858"/>
<keyword evidence="8" id="KW-1185">Reference proteome</keyword>
<evidence type="ECO:0000256" key="4">
    <source>
        <dbReference type="ARBA" id="ARBA00023253"/>
    </source>
</evidence>
<dbReference type="Proteomes" id="UP000187609">
    <property type="component" value="Unassembled WGS sequence"/>
</dbReference>
<evidence type="ECO:0000256" key="2">
    <source>
        <dbReference type="ARBA" id="ARBA00022676"/>
    </source>
</evidence>
<protein>
    <recommendedName>
        <fullName evidence="6">O-fucosyltransferase family protein</fullName>
    </recommendedName>
</protein>
<organism evidence="7 8">
    <name type="scientific">Nicotiana attenuata</name>
    <name type="common">Coyote tobacco</name>
    <dbReference type="NCBI Taxonomy" id="49451"/>
    <lineage>
        <taxon>Eukaryota</taxon>
        <taxon>Viridiplantae</taxon>
        <taxon>Streptophyta</taxon>
        <taxon>Embryophyta</taxon>
        <taxon>Tracheophyta</taxon>
        <taxon>Spermatophyta</taxon>
        <taxon>Magnoliopsida</taxon>
        <taxon>eudicotyledons</taxon>
        <taxon>Gunneridae</taxon>
        <taxon>Pentapetalae</taxon>
        <taxon>asterids</taxon>
        <taxon>lamiids</taxon>
        <taxon>Solanales</taxon>
        <taxon>Solanaceae</taxon>
        <taxon>Nicotianoideae</taxon>
        <taxon>Nicotianeae</taxon>
        <taxon>Nicotiana</taxon>
    </lineage>
</organism>
<keyword evidence="5" id="KW-0119">Carbohydrate metabolism</keyword>
<keyword evidence="2" id="KW-0328">Glycosyltransferase</keyword>
<dbReference type="InterPro" id="IPR024709">
    <property type="entry name" value="FucosylTrfase_pln"/>
</dbReference>
<proteinExistence type="inferred from homology"/>
<dbReference type="Gene3D" id="3.40.50.11350">
    <property type="match status" value="1"/>
</dbReference>
<comment type="caution">
    <text evidence="7">The sequence shown here is derived from an EMBL/GenBank/DDBJ whole genome shotgun (WGS) entry which is preliminary data.</text>
</comment>
<dbReference type="Gramene" id="OIT06393">
    <property type="protein sequence ID" value="OIT06393"/>
    <property type="gene ID" value="A4A49_23244"/>
</dbReference>
<dbReference type="OMA" id="DDLKPCW"/>
<comment type="similarity">
    <text evidence="1">Belongs to the glycosyltransferase GT106 family.</text>
</comment>
<evidence type="ECO:0000256" key="5">
    <source>
        <dbReference type="ARBA" id="ARBA00023277"/>
    </source>
</evidence>
<dbReference type="InterPro" id="IPR019378">
    <property type="entry name" value="GDP-Fuc_O-FucTrfase"/>
</dbReference>
<dbReference type="CDD" id="cd11299">
    <property type="entry name" value="O-FucT_plant"/>
    <property type="match status" value="1"/>
</dbReference>
<dbReference type="STRING" id="49451.A0A1J6JHE1"/>